<proteinExistence type="predicted"/>
<evidence type="ECO:0000256" key="5">
    <source>
        <dbReference type="ARBA" id="ARBA00023136"/>
    </source>
</evidence>
<evidence type="ECO:0000313" key="9">
    <source>
        <dbReference type="EMBL" id="OXA44435.1"/>
    </source>
</evidence>
<evidence type="ECO:0000256" key="3">
    <source>
        <dbReference type="ARBA" id="ARBA00022692"/>
    </source>
</evidence>
<keyword evidence="2" id="KW-1003">Cell membrane</keyword>
<evidence type="ECO:0000256" key="2">
    <source>
        <dbReference type="ARBA" id="ARBA00022475"/>
    </source>
</evidence>
<keyword evidence="3 8" id="KW-0812">Transmembrane</keyword>
<keyword evidence="7" id="KW-0325">Glycoprotein</keyword>
<dbReference type="PANTHER" id="PTHR42643:SF24">
    <property type="entry name" value="IONOTROPIC RECEPTOR 60A"/>
    <property type="match status" value="1"/>
</dbReference>
<evidence type="ECO:0000256" key="1">
    <source>
        <dbReference type="ARBA" id="ARBA00004651"/>
    </source>
</evidence>
<dbReference type="EMBL" id="LNIX01000019">
    <property type="protein sequence ID" value="OXA44435.1"/>
    <property type="molecule type" value="Genomic_DNA"/>
</dbReference>
<keyword evidence="10" id="KW-1185">Reference proteome</keyword>
<feature type="transmembrane region" description="Helical" evidence="8">
    <location>
        <begin position="449"/>
        <end position="469"/>
    </location>
</feature>
<sequence>MLYSILLPTRSVEVIDVQNLDAVLRRQNNNLRQIEFLVSSGDDDNDIAFDQPYPCPLKMKNQNTVNNCILQELAKRYNLSLTAAPYNFNTSIGLTSYWYDEGTIDGIFNDIRYIYKEMDKEAFTFLVIIPRPTGLKGFKALIEPLDLTTWLCLSLTFGLITLIISLDEGTIAIKIDYLWTVYSVLLYQGNNRISALSRNCHNFAWVVSFILPIMVLGCLYQGELATSVTTVVTPVTPTTLQDLANSNLIVMTSGWAVDGDDFYSNLFFNANQTVSKFDQDLEIVTKLRKIMKRVFLVKEFLELINNFTSGDEVNGFPVKSELQWGDSVAFMDVSWRVREIAKLVDDTKTHVTIVGREESALFDKRVWIISRNFFVQDFLTGVKRLEQGGLVAVWQDRKDLLMDKERYLDWYQDDESKGHIFRKTLVQRWFNRKKNVFGFLDSSKVTQESLNYCYLFCLCLLCGALIIFVGEILTVVKSKIVVDCGHKGCGVLIQLRTVYD</sequence>
<comment type="caution">
    <text evidence="9">The sequence shown here is derived from an EMBL/GenBank/DDBJ whole genome shotgun (WGS) entry which is preliminary data.</text>
</comment>
<keyword evidence="5 8" id="KW-0472">Membrane</keyword>
<evidence type="ECO:0000256" key="7">
    <source>
        <dbReference type="ARBA" id="ARBA00023180"/>
    </source>
</evidence>
<keyword evidence="6" id="KW-0675">Receptor</keyword>
<dbReference type="PANTHER" id="PTHR42643">
    <property type="entry name" value="IONOTROPIC RECEPTOR 20A-RELATED"/>
    <property type="match status" value="1"/>
</dbReference>
<dbReference type="AlphaFoldDB" id="A0A226DFT5"/>
<protein>
    <submittedName>
        <fullName evidence="9">Uncharacterized protein</fullName>
    </submittedName>
</protein>
<evidence type="ECO:0000313" key="10">
    <source>
        <dbReference type="Proteomes" id="UP000198287"/>
    </source>
</evidence>
<dbReference type="InterPro" id="IPR052192">
    <property type="entry name" value="Insect_Ionotropic_Sensory_Rcpt"/>
</dbReference>
<reference evidence="9 10" key="1">
    <citation type="submission" date="2015-12" db="EMBL/GenBank/DDBJ databases">
        <title>The genome of Folsomia candida.</title>
        <authorList>
            <person name="Faddeeva A."/>
            <person name="Derks M.F."/>
            <person name="Anvar Y."/>
            <person name="Smit S."/>
            <person name="Van Straalen N."/>
            <person name="Roelofs D."/>
        </authorList>
    </citation>
    <scope>NUCLEOTIDE SEQUENCE [LARGE SCALE GENOMIC DNA]</scope>
    <source>
        <strain evidence="9 10">VU population</strain>
        <tissue evidence="9">Whole body</tissue>
    </source>
</reference>
<comment type="subcellular location">
    <subcellularLocation>
        <location evidence="1">Cell membrane</location>
        <topology evidence="1">Multi-pass membrane protein</topology>
    </subcellularLocation>
</comment>
<organism evidence="9 10">
    <name type="scientific">Folsomia candida</name>
    <name type="common">Springtail</name>
    <dbReference type="NCBI Taxonomy" id="158441"/>
    <lineage>
        <taxon>Eukaryota</taxon>
        <taxon>Metazoa</taxon>
        <taxon>Ecdysozoa</taxon>
        <taxon>Arthropoda</taxon>
        <taxon>Hexapoda</taxon>
        <taxon>Collembola</taxon>
        <taxon>Entomobryomorpha</taxon>
        <taxon>Isotomoidea</taxon>
        <taxon>Isotomidae</taxon>
        <taxon>Proisotominae</taxon>
        <taxon>Folsomia</taxon>
    </lineage>
</organism>
<feature type="transmembrane region" description="Helical" evidence="8">
    <location>
        <begin position="145"/>
        <end position="165"/>
    </location>
</feature>
<name>A0A226DFT5_FOLCA</name>
<accession>A0A226DFT5</accession>
<gene>
    <name evidence="9" type="ORF">Fcan01_20762</name>
</gene>
<keyword evidence="4 8" id="KW-1133">Transmembrane helix</keyword>
<evidence type="ECO:0000256" key="4">
    <source>
        <dbReference type="ARBA" id="ARBA00022989"/>
    </source>
</evidence>
<dbReference type="GO" id="GO:0005886">
    <property type="term" value="C:plasma membrane"/>
    <property type="evidence" value="ECO:0007669"/>
    <property type="project" value="UniProtKB-SubCell"/>
</dbReference>
<evidence type="ECO:0000256" key="6">
    <source>
        <dbReference type="ARBA" id="ARBA00023170"/>
    </source>
</evidence>
<dbReference type="Proteomes" id="UP000198287">
    <property type="component" value="Unassembled WGS sequence"/>
</dbReference>
<evidence type="ECO:0000256" key="8">
    <source>
        <dbReference type="SAM" id="Phobius"/>
    </source>
</evidence>